<protein>
    <recommendedName>
        <fullName evidence="3">HEPN domain-containing protein</fullName>
    </recommendedName>
</protein>
<sequence>MPVINPDHLLEQAERLTAPPEAGAPRQADLRRAISAAYYALFHEILIEATDNMIGRKHRQEARYELAYRSVDHKSLRLLCEEIRKQKLPAKYAKYEPEGGFGPDLSAVATAFLELQEKRNIADYDPLFRVRTSDAVFAVATSRDAIQRLRGTRRARRKAFLSLVFFSPRGQG</sequence>
<comment type="caution">
    <text evidence="1">The sequence shown here is derived from an EMBL/GenBank/DDBJ whole genome shotgun (WGS) entry which is preliminary data.</text>
</comment>
<gene>
    <name evidence="1" type="ORF">ACFFJ2_12560</name>
</gene>
<keyword evidence="2" id="KW-1185">Reference proteome</keyword>
<proteinExistence type="predicted"/>
<dbReference type="EMBL" id="JBHLXD010000019">
    <property type="protein sequence ID" value="MFC0209230.1"/>
    <property type="molecule type" value="Genomic_DNA"/>
</dbReference>
<dbReference type="Proteomes" id="UP001589755">
    <property type="component" value="Unassembled WGS sequence"/>
</dbReference>
<organism evidence="1 2">
    <name type="scientific">Chelativorans intermedius</name>
    <dbReference type="NCBI Taxonomy" id="515947"/>
    <lineage>
        <taxon>Bacteria</taxon>
        <taxon>Pseudomonadati</taxon>
        <taxon>Pseudomonadota</taxon>
        <taxon>Alphaproteobacteria</taxon>
        <taxon>Hyphomicrobiales</taxon>
        <taxon>Phyllobacteriaceae</taxon>
        <taxon>Chelativorans</taxon>
    </lineage>
</organism>
<name>A0ABV6D994_9HYPH</name>
<evidence type="ECO:0000313" key="1">
    <source>
        <dbReference type="EMBL" id="MFC0209230.1"/>
    </source>
</evidence>
<accession>A0ABV6D994</accession>
<dbReference type="RefSeq" id="WP_261522217.1">
    <property type="nucleotide sequence ID" value="NZ_JAODNW010000023.1"/>
</dbReference>
<evidence type="ECO:0008006" key="3">
    <source>
        <dbReference type="Google" id="ProtNLM"/>
    </source>
</evidence>
<evidence type="ECO:0000313" key="2">
    <source>
        <dbReference type="Proteomes" id="UP001589755"/>
    </source>
</evidence>
<reference evidence="1 2" key="1">
    <citation type="submission" date="2024-09" db="EMBL/GenBank/DDBJ databases">
        <authorList>
            <person name="Sun Q."/>
            <person name="Mori K."/>
        </authorList>
    </citation>
    <scope>NUCLEOTIDE SEQUENCE [LARGE SCALE GENOMIC DNA]</scope>
    <source>
        <strain evidence="1 2">CCM 8543</strain>
    </source>
</reference>
<dbReference type="Gene3D" id="1.20.120.330">
    <property type="entry name" value="Nucleotidyltransferases domain 2"/>
    <property type="match status" value="1"/>
</dbReference>